<feature type="binding site" evidence="16">
    <location>
        <position position="363"/>
    </location>
    <ligand>
        <name>ATP</name>
        <dbReference type="ChEBI" id="CHEBI:30616"/>
    </ligand>
</feature>
<feature type="domain" description="P-type ATPase C-terminal" evidence="20">
    <location>
        <begin position="731"/>
        <end position="952"/>
    </location>
</feature>
<protein>
    <recommendedName>
        <fullName evidence="18">Phospholipid-transporting ATPase</fullName>
        <ecNumber evidence="18">7.6.2.1</ecNumber>
    </recommendedName>
</protein>
<dbReference type="InterPro" id="IPR032630">
    <property type="entry name" value="P_typ_ATPase_c"/>
</dbReference>
<dbReference type="InterPro" id="IPR023298">
    <property type="entry name" value="ATPase_P-typ_TM_dom_sf"/>
</dbReference>
<feature type="binding site" evidence="17">
    <location>
        <position position="362"/>
    </location>
    <ligand>
        <name>Mg(2+)</name>
        <dbReference type="ChEBI" id="CHEBI:18420"/>
    </ligand>
</feature>
<comment type="catalytic activity">
    <reaction evidence="13 18">
        <text>ATP + H2O + phospholipidSide 1 = ADP + phosphate + phospholipidSide 2.</text>
        <dbReference type="EC" id="7.6.2.1"/>
    </reaction>
</comment>
<comment type="cofactor">
    <cofactor evidence="17">
        <name>Mg(2+)</name>
        <dbReference type="ChEBI" id="CHEBI:18420"/>
    </cofactor>
</comment>
<keyword evidence="9 17" id="KW-0460">Magnesium</keyword>
<evidence type="ECO:0000256" key="16">
    <source>
        <dbReference type="PIRSR" id="PIRSR606539-2"/>
    </source>
</evidence>
<feature type="active site" description="4-aspartylphosphate intermediate" evidence="15">
    <location>
        <position position="362"/>
    </location>
</feature>
<dbReference type="InterPro" id="IPR023214">
    <property type="entry name" value="HAD_sf"/>
</dbReference>
<comment type="catalytic activity">
    <reaction evidence="14">
        <text>a 1,2-diacyl-sn-glycero-3-phospho-L-serine(out) + ATP + H2O = a 1,2-diacyl-sn-glycero-3-phospho-L-serine(in) + ADP + phosphate + H(+)</text>
        <dbReference type="Rhea" id="RHEA:38567"/>
        <dbReference type="ChEBI" id="CHEBI:15377"/>
        <dbReference type="ChEBI" id="CHEBI:15378"/>
        <dbReference type="ChEBI" id="CHEBI:30616"/>
        <dbReference type="ChEBI" id="CHEBI:43474"/>
        <dbReference type="ChEBI" id="CHEBI:57262"/>
        <dbReference type="ChEBI" id="CHEBI:456216"/>
    </reaction>
    <physiologicalReaction direction="left-to-right" evidence="14">
        <dbReference type="Rhea" id="RHEA:38568"/>
    </physiologicalReaction>
</comment>
<feature type="binding site" evidence="17">
    <location>
        <position position="364"/>
    </location>
    <ligand>
        <name>Mg(2+)</name>
        <dbReference type="ChEBI" id="CHEBI:18420"/>
    </ligand>
</feature>
<evidence type="ECO:0000256" key="8">
    <source>
        <dbReference type="ARBA" id="ARBA00022840"/>
    </source>
</evidence>
<keyword evidence="11 18" id="KW-1133">Transmembrane helix</keyword>
<dbReference type="InterPro" id="IPR032631">
    <property type="entry name" value="P-type_ATPase_N"/>
</dbReference>
<evidence type="ECO:0000256" key="7">
    <source>
        <dbReference type="ARBA" id="ARBA00022741"/>
    </source>
</evidence>
<dbReference type="SUPFAM" id="SSF81653">
    <property type="entry name" value="Calcium ATPase, transduction domain A"/>
    <property type="match status" value="1"/>
</dbReference>
<keyword evidence="12 18" id="KW-0472">Membrane</keyword>
<dbReference type="InterPro" id="IPR006539">
    <property type="entry name" value="P-type_ATPase_IV"/>
</dbReference>
<feature type="transmembrane region" description="Helical" evidence="18">
    <location>
        <begin position="930"/>
        <end position="950"/>
    </location>
</feature>
<dbReference type="NCBIfam" id="TIGR01652">
    <property type="entry name" value="ATPase-Plipid"/>
    <property type="match status" value="1"/>
</dbReference>
<dbReference type="GO" id="GO:0005886">
    <property type="term" value="C:plasma membrane"/>
    <property type="evidence" value="ECO:0007669"/>
    <property type="project" value="UniProtKB-SubCell"/>
</dbReference>
<accession>A0A8C4NHG0</accession>
<dbReference type="PANTHER" id="PTHR24092">
    <property type="entry name" value="PROBABLE PHOSPHOLIPID-TRANSPORTING ATPASE"/>
    <property type="match status" value="1"/>
</dbReference>
<sequence length="969" mass="110520">GADLPQRFCRCTGSQCTAKYNLLSFLPRFLYEQFSKAANVFFLFIALLQQIPNVSPTGRYTTLVPLLGILAVAALKEIIEDYKRHRADRVVNKSDTQGKSVQNSTVMCFFKFYYFLFIDILFDLQTFSEPQSMCYIQTSNLDGETNLKIRQGLPLMTDLKTCDSLLLLSGQMEYEAPNRHVYDFEGNITLDGRNTAPLGPDQLLLRGAQLRNTEWVIGLVVYTGHDTKLMQNTTTAPLKRTSVERVTNLQILLLFCMLLCMALASSVGATIWTSHHWQSDWYLGYEENSSAGFGYNFLTFIILYNNLIPISLLVTLEVVKFIQALFINWDVDLYHYESDKPAMARTSNLNEDLGQVKYIFSDKTGTLTCNVMCFKKCSIAGISYGHYAADDKDGEFDDPTLLENLQRNHLTAPEITELLTMAAVCHTVVPEYKGNQHVYQASSPDEGALVEAAKMLGFNFTVRTPDSVTLEVFGEEMIFKLLHVLDFTSTRRRMSVIVRTPTGKLQLYCKGADNIIYERLAEGSLYKAETLTLCFARAEISENDYEKWLQLYNKASTSLQNRHVKLEEAYEYIEKDLYLVGATAIEDRLQSDVPETIATLRKADIVIWVLTGDKQETAINIGYACKLLTQSMTVLIANEESLDATRNTLFHHCNMLGDNLRTEHDLALIVDGKTLKYALSFELRQSFLDLALSCKSVICCRFAIVWIQINHGEKHDRRHTRMFSFPYSCHVPQFRFLKKLLLVHGAWSYSRISKCILYSFYKNIVLYIIELWFAFNSGFSGQILFERWCIGLYNVVFLALPPFTLGIFDRPCSANSMLRFPELYKVSQSAAGFNSKVFWCHCLNGLFHSVILFWFPLIALHQDIVFASGKVGDNVFLGNIVYTVGSKLFWLLCLWVQFTHLAVWGSVMSWVIFFLGYSEFWPVIPLAPDMAGVMSWVIFFLGYSEFWPVIPLAPDMAGQVSLGMRSWFR</sequence>
<dbReference type="AlphaFoldDB" id="A0A8C4NHG0"/>
<feature type="binding site" evidence="16">
    <location>
        <position position="613"/>
    </location>
    <ligand>
        <name>ATP</name>
        <dbReference type="ChEBI" id="CHEBI:30616"/>
    </ligand>
</feature>
<feature type="binding site" evidence="16">
    <location>
        <position position="612"/>
    </location>
    <ligand>
        <name>ATP</name>
        <dbReference type="ChEBI" id="CHEBI:30616"/>
    </ligand>
</feature>
<feature type="transmembrane region" description="Helical" evidence="18">
    <location>
        <begin position="837"/>
        <end position="855"/>
    </location>
</feature>
<comment type="similarity">
    <text evidence="3 18">Belongs to the cation transport ATPase (P-type) (TC 3.A.3) family. Type IV subfamily.</text>
</comment>
<evidence type="ECO:0000313" key="22">
    <source>
        <dbReference type="Proteomes" id="UP000694388"/>
    </source>
</evidence>
<feature type="binding site" evidence="16">
    <location>
        <position position="701"/>
    </location>
    <ligand>
        <name>ATP</name>
        <dbReference type="ChEBI" id="CHEBI:30616"/>
    </ligand>
</feature>
<evidence type="ECO:0000313" key="21">
    <source>
        <dbReference type="Ensembl" id="ENSEBUP00000006879.1"/>
    </source>
</evidence>
<evidence type="ECO:0000256" key="11">
    <source>
        <dbReference type="ARBA" id="ARBA00022989"/>
    </source>
</evidence>
<feature type="binding site" evidence="16">
    <location>
        <position position="611"/>
    </location>
    <ligand>
        <name>ATP</name>
        <dbReference type="ChEBI" id="CHEBI:30616"/>
    </ligand>
</feature>
<evidence type="ECO:0000256" key="4">
    <source>
        <dbReference type="ARBA" id="ARBA00022475"/>
    </source>
</evidence>
<evidence type="ECO:0000256" key="12">
    <source>
        <dbReference type="ARBA" id="ARBA00023136"/>
    </source>
</evidence>
<dbReference type="InterPro" id="IPR023299">
    <property type="entry name" value="ATPase_P-typ_cyto_dom_N"/>
</dbReference>
<evidence type="ECO:0000256" key="15">
    <source>
        <dbReference type="PIRSR" id="PIRSR606539-1"/>
    </source>
</evidence>
<dbReference type="GO" id="GO:0005524">
    <property type="term" value="F:ATP binding"/>
    <property type="evidence" value="ECO:0007669"/>
    <property type="project" value="UniProtKB-UniRule"/>
</dbReference>
<dbReference type="Pfam" id="PF16212">
    <property type="entry name" value="PhoLip_ATPase_C"/>
    <property type="match status" value="1"/>
</dbReference>
<feature type="transmembrane region" description="Helical" evidence="18">
    <location>
        <begin position="249"/>
        <end position="273"/>
    </location>
</feature>
<evidence type="ECO:0000259" key="20">
    <source>
        <dbReference type="Pfam" id="PF16212"/>
    </source>
</evidence>
<keyword evidence="5 18" id="KW-0812">Transmembrane</keyword>
<evidence type="ECO:0000256" key="1">
    <source>
        <dbReference type="ARBA" id="ARBA00004141"/>
    </source>
</evidence>
<dbReference type="PROSITE" id="PS00154">
    <property type="entry name" value="ATPASE_E1_E2"/>
    <property type="match status" value="1"/>
</dbReference>
<name>A0A8C4NHG0_EPTBU</name>
<dbReference type="Ensembl" id="ENSEBUT00000007344.1">
    <property type="protein sequence ID" value="ENSEBUP00000006879.1"/>
    <property type="gene ID" value="ENSEBUG00000004478.1"/>
</dbReference>
<feature type="binding site" evidence="16">
    <location>
        <position position="446"/>
    </location>
    <ligand>
        <name>ATP</name>
        <dbReference type="ChEBI" id="CHEBI:30616"/>
    </ligand>
</feature>
<dbReference type="GO" id="GO:0045332">
    <property type="term" value="P:phospholipid translocation"/>
    <property type="evidence" value="ECO:0007669"/>
    <property type="project" value="TreeGrafter"/>
</dbReference>
<keyword evidence="6 17" id="KW-0479">Metal-binding</keyword>
<dbReference type="InterPro" id="IPR008250">
    <property type="entry name" value="ATPase_P-typ_transduc_dom_A_sf"/>
</dbReference>
<dbReference type="OMA" id="RIVAWAF"/>
<dbReference type="SUPFAM" id="SSF81665">
    <property type="entry name" value="Calcium ATPase, transmembrane domain M"/>
    <property type="match status" value="1"/>
</dbReference>
<feature type="binding site" evidence="16">
    <location>
        <position position="362"/>
    </location>
    <ligand>
        <name>ATP</name>
        <dbReference type="ChEBI" id="CHEBI:30616"/>
    </ligand>
</feature>
<dbReference type="InterPro" id="IPR018303">
    <property type="entry name" value="ATPase_P-typ_P_site"/>
</dbReference>
<proteinExistence type="inferred from homology"/>
<evidence type="ECO:0000256" key="17">
    <source>
        <dbReference type="PIRSR" id="PIRSR606539-3"/>
    </source>
</evidence>
<feature type="transmembrane region" description="Helical" evidence="18">
    <location>
        <begin position="764"/>
        <end position="784"/>
    </location>
</feature>
<keyword evidence="10 18" id="KW-1278">Translocase</keyword>
<dbReference type="Gene3D" id="3.40.50.1000">
    <property type="entry name" value="HAD superfamily/HAD-like"/>
    <property type="match status" value="1"/>
</dbReference>
<feature type="transmembrane region" description="Helical" evidence="18">
    <location>
        <begin position="790"/>
        <end position="808"/>
    </location>
</feature>
<dbReference type="Gene3D" id="3.40.1110.10">
    <property type="entry name" value="Calcium-transporting ATPase, cytoplasmic domain N"/>
    <property type="match status" value="1"/>
</dbReference>
<dbReference type="Pfam" id="PF13246">
    <property type="entry name" value="Cation_ATPase"/>
    <property type="match status" value="1"/>
</dbReference>
<evidence type="ECO:0000256" key="10">
    <source>
        <dbReference type="ARBA" id="ARBA00022967"/>
    </source>
</evidence>
<evidence type="ECO:0000256" key="18">
    <source>
        <dbReference type="RuleBase" id="RU362033"/>
    </source>
</evidence>
<evidence type="ECO:0000256" key="6">
    <source>
        <dbReference type="ARBA" id="ARBA00022723"/>
    </source>
</evidence>
<dbReference type="GO" id="GO:0005802">
    <property type="term" value="C:trans-Golgi network"/>
    <property type="evidence" value="ECO:0007669"/>
    <property type="project" value="TreeGrafter"/>
</dbReference>
<dbReference type="GeneTree" id="ENSGT00940000157332"/>
<feature type="binding site" evidence="16">
    <location>
        <position position="510"/>
    </location>
    <ligand>
        <name>ATP</name>
        <dbReference type="ChEBI" id="CHEBI:30616"/>
    </ligand>
</feature>
<dbReference type="SUPFAM" id="SSF81660">
    <property type="entry name" value="Metal cation-transporting ATPase, ATP-binding domain N"/>
    <property type="match status" value="1"/>
</dbReference>
<evidence type="ECO:0000256" key="5">
    <source>
        <dbReference type="ARBA" id="ARBA00022692"/>
    </source>
</evidence>
<keyword evidence="7 16" id="KW-0547">Nucleotide-binding</keyword>
<evidence type="ECO:0000256" key="9">
    <source>
        <dbReference type="ARBA" id="ARBA00022842"/>
    </source>
</evidence>
<dbReference type="GO" id="GO:0140326">
    <property type="term" value="F:ATPase-coupled intramembrane lipid transporter activity"/>
    <property type="evidence" value="ECO:0007669"/>
    <property type="project" value="UniProtKB-EC"/>
</dbReference>
<feature type="domain" description="P-type ATPase N-terminal" evidence="19">
    <location>
        <begin position="16"/>
        <end position="63"/>
    </location>
</feature>
<dbReference type="SUPFAM" id="SSF56784">
    <property type="entry name" value="HAD-like"/>
    <property type="match status" value="1"/>
</dbReference>
<evidence type="ECO:0000256" key="3">
    <source>
        <dbReference type="ARBA" id="ARBA00008109"/>
    </source>
</evidence>
<feature type="transmembrane region" description="Helical" evidence="18">
    <location>
        <begin position="901"/>
        <end position="918"/>
    </location>
</feature>
<keyword evidence="4" id="KW-1003">Cell membrane</keyword>
<dbReference type="Pfam" id="PF16209">
    <property type="entry name" value="PhoLip_ATPase_N"/>
    <property type="match status" value="1"/>
</dbReference>
<comment type="subcellular location">
    <subcellularLocation>
        <location evidence="2">Cell membrane</location>
    </subcellularLocation>
    <subcellularLocation>
        <location evidence="1 18">Membrane</location>
        <topology evidence="1 18">Multi-pass membrane protein</topology>
    </subcellularLocation>
</comment>
<dbReference type="FunFam" id="2.70.150.10:FF:000021">
    <property type="entry name" value="Phospholipid-transporting ATPase"/>
    <property type="match status" value="1"/>
</dbReference>
<evidence type="ECO:0000259" key="19">
    <source>
        <dbReference type="Pfam" id="PF16209"/>
    </source>
</evidence>
<reference evidence="21" key="2">
    <citation type="submission" date="2025-09" db="UniProtKB">
        <authorList>
            <consortium name="Ensembl"/>
        </authorList>
    </citation>
    <scope>IDENTIFICATION</scope>
</reference>
<evidence type="ECO:0000256" key="13">
    <source>
        <dbReference type="ARBA" id="ARBA00034036"/>
    </source>
</evidence>
<feature type="transmembrane region" description="Helical" evidence="18">
    <location>
        <begin position="875"/>
        <end position="894"/>
    </location>
</feature>
<evidence type="ECO:0000256" key="2">
    <source>
        <dbReference type="ARBA" id="ARBA00004236"/>
    </source>
</evidence>
<feature type="binding site" evidence="16">
    <location>
        <position position="364"/>
    </location>
    <ligand>
        <name>ATP</name>
        <dbReference type="ChEBI" id="CHEBI:30616"/>
    </ligand>
</feature>
<dbReference type="PANTHER" id="PTHR24092:SF150">
    <property type="entry name" value="PHOSPHOLIPID-TRANSPORTING ATPASE"/>
    <property type="match status" value="1"/>
</dbReference>
<evidence type="ECO:0000256" key="14">
    <source>
        <dbReference type="ARBA" id="ARBA00051303"/>
    </source>
</evidence>
<dbReference type="InterPro" id="IPR036412">
    <property type="entry name" value="HAD-like_sf"/>
</dbReference>
<dbReference type="EC" id="7.6.2.1" evidence="18"/>
<dbReference type="Proteomes" id="UP000694388">
    <property type="component" value="Unplaced"/>
</dbReference>
<keyword evidence="22" id="KW-1185">Reference proteome</keyword>
<feature type="binding site" evidence="16">
    <location>
        <position position="487"/>
    </location>
    <ligand>
        <name>ATP</name>
        <dbReference type="ChEBI" id="CHEBI:30616"/>
    </ligand>
</feature>
<reference evidence="21" key="1">
    <citation type="submission" date="2025-08" db="UniProtKB">
        <authorList>
            <consortium name="Ensembl"/>
        </authorList>
    </citation>
    <scope>IDENTIFICATION</scope>
</reference>
<organism evidence="21 22">
    <name type="scientific">Eptatretus burgeri</name>
    <name type="common">Inshore hagfish</name>
    <dbReference type="NCBI Taxonomy" id="7764"/>
    <lineage>
        <taxon>Eukaryota</taxon>
        <taxon>Metazoa</taxon>
        <taxon>Chordata</taxon>
        <taxon>Craniata</taxon>
        <taxon>Vertebrata</taxon>
        <taxon>Cyclostomata</taxon>
        <taxon>Myxini</taxon>
        <taxon>Myxiniformes</taxon>
        <taxon>Myxinidae</taxon>
        <taxon>Eptatretinae</taxon>
        <taxon>Eptatretus</taxon>
    </lineage>
</organism>
<keyword evidence="8 16" id="KW-0067">ATP-binding</keyword>
<feature type="transmembrane region" description="Helical" evidence="18">
    <location>
        <begin position="293"/>
        <end position="316"/>
    </location>
</feature>
<dbReference type="GO" id="GO:0000287">
    <property type="term" value="F:magnesium ion binding"/>
    <property type="evidence" value="ECO:0007669"/>
    <property type="project" value="UniProtKB-UniRule"/>
</dbReference>